<reference evidence="1" key="1">
    <citation type="submission" date="2020-08" db="EMBL/GenBank/DDBJ databases">
        <title>Genome sequencing and assembly of the red palm weevil Rhynchophorus ferrugineus.</title>
        <authorList>
            <person name="Dias G.B."/>
            <person name="Bergman C.M."/>
            <person name="Manee M."/>
        </authorList>
    </citation>
    <scope>NUCLEOTIDE SEQUENCE</scope>
    <source>
        <strain evidence="1">AA-2017</strain>
        <tissue evidence="1">Whole larva</tissue>
    </source>
</reference>
<name>A0A834I0L9_RHYFE</name>
<organism evidence="1 2">
    <name type="scientific">Rhynchophorus ferrugineus</name>
    <name type="common">Red palm weevil</name>
    <name type="synonym">Curculio ferrugineus</name>
    <dbReference type="NCBI Taxonomy" id="354439"/>
    <lineage>
        <taxon>Eukaryota</taxon>
        <taxon>Metazoa</taxon>
        <taxon>Ecdysozoa</taxon>
        <taxon>Arthropoda</taxon>
        <taxon>Hexapoda</taxon>
        <taxon>Insecta</taxon>
        <taxon>Pterygota</taxon>
        <taxon>Neoptera</taxon>
        <taxon>Endopterygota</taxon>
        <taxon>Coleoptera</taxon>
        <taxon>Polyphaga</taxon>
        <taxon>Cucujiformia</taxon>
        <taxon>Curculionidae</taxon>
        <taxon>Dryophthorinae</taxon>
        <taxon>Rhynchophorus</taxon>
    </lineage>
</organism>
<sequence>MCFTANFLFTNKSVHKPPWFQVAEDVDLTTRWNVCGNRTAFLHSRNDDISIVRKHRRAHDLLYEHNERKLRTENAARDLALAVGAGVEEYWRAGADELGKWSGRWNKQVPHITWYRRRWFPNNFYSIDL</sequence>
<proteinExistence type="predicted"/>
<keyword evidence="2" id="KW-1185">Reference proteome</keyword>
<protein>
    <submittedName>
        <fullName evidence="1">Uncharacterized protein</fullName>
    </submittedName>
</protein>
<evidence type="ECO:0000313" key="2">
    <source>
        <dbReference type="Proteomes" id="UP000625711"/>
    </source>
</evidence>
<evidence type="ECO:0000313" key="1">
    <source>
        <dbReference type="EMBL" id="KAF7270889.1"/>
    </source>
</evidence>
<accession>A0A834I0L9</accession>
<dbReference type="Proteomes" id="UP000625711">
    <property type="component" value="Unassembled WGS sequence"/>
</dbReference>
<dbReference type="EMBL" id="JAACXV010014049">
    <property type="protein sequence ID" value="KAF7270889.1"/>
    <property type="molecule type" value="Genomic_DNA"/>
</dbReference>
<gene>
    <name evidence="1" type="ORF">GWI33_016191</name>
</gene>
<comment type="caution">
    <text evidence="1">The sequence shown here is derived from an EMBL/GenBank/DDBJ whole genome shotgun (WGS) entry which is preliminary data.</text>
</comment>
<dbReference type="AlphaFoldDB" id="A0A834I0L9"/>